<feature type="non-terminal residue" evidence="1">
    <location>
        <position position="76"/>
    </location>
</feature>
<comment type="caution">
    <text evidence="1">The sequence shown here is derived from an EMBL/GenBank/DDBJ whole genome shotgun (WGS) entry which is preliminary data.</text>
</comment>
<dbReference type="AlphaFoldDB" id="A0A232EDV4"/>
<keyword evidence="2" id="KW-1185">Reference proteome</keyword>
<accession>A0A232EDV4</accession>
<reference evidence="1 2" key="1">
    <citation type="journal article" date="2017" name="Curr. Biol.">
        <title>The Evolution of Venom by Co-option of Single-Copy Genes.</title>
        <authorList>
            <person name="Martinson E.O."/>
            <person name="Mrinalini"/>
            <person name="Kelkar Y.D."/>
            <person name="Chang C.H."/>
            <person name="Werren J.H."/>
        </authorList>
    </citation>
    <scope>NUCLEOTIDE SEQUENCE [LARGE SCALE GENOMIC DNA]</scope>
    <source>
        <strain evidence="1 2">Alberta</strain>
        <tissue evidence="1">Whole body</tissue>
    </source>
</reference>
<proteinExistence type="predicted"/>
<evidence type="ECO:0000313" key="2">
    <source>
        <dbReference type="Proteomes" id="UP000215335"/>
    </source>
</evidence>
<dbReference type="EMBL" id="NNAY01005911">
    <property type="protein sequence ID" value="OXU16523.1"/>
    <property type="molecule type" value="Genomic_DNA"/>
</dbReference>
<gene>
    <name evidence="1" type="ORF">TSAR_006032</name>
</gene>
<feature type="non-terminal residue" evidence="1">
    <location>
        <position position="1"/>
    </location>
</feature>
<organism evidence="1 2">
    <name type="scientific">Trichomalopsis sarcophagae</name>
    <dbReference type="NCBI Taxonomy" id="543379"/>
    <lineage>
        <taxon>Eukaryota</taxon>
        <taxon>Metazoa</taxon>
        <taxon>Ecdysozoa</taxon>
        <taxon>Arthropoda</taxon>
        <taxon>Hexapoda</taxon>
        <taxon>Insecta</taxon>
        <taxon>Pterygota</taxon>
        <taxon>Neoptera</taxon>
        <taxon>Endopterygota</taxon>
        <taxon>Hymenoptera</taxon>
        <taxon>Apocrita</taxon>
        <taxon>Proctotrupomorpha</taxon>
        <taxon>Chalcidoidea</taxon>
        <taxon>Pteromalidae</taxon>
        <taxon>Pteromalinae</taxon>
        <taxon>Trichomalopsis</taxon>
    </lineage>
</organism>
<name>A0A232EDV4_9HYME</name>
<evidence type="ECO:0000313" key="1">
    <source>
        <dbReference type="EMBL" id="OXU16523.1"/>
    </source>
</evidence>
<protein>
    <submittedName>
        <fullName evidence="1">Uncharacterized protein</fullName>
    </submittedName>
</protein>
<sequence>ISSFAVYYSRKNNVRLSRWHLPFSHIVCPIAYKKLGLDRMPLKLQEFDFLIVKCPTSCRITHIQSLQHLKCFNLNK</sequence>
<dbReference type="Proteomes" id="UP000215335">
    <property type="component" value="Unassembled WGS sequence"/>
</dbReference>